<evidence type="ECO:0000313" key="1">
    <source>
        <dbReference type="EMBL" id="MBW0500381.1"/>
    </source>
</evidence>
<accession>A0A9Q3HD32</accession>
<evidence type="ECO:0000313" key="2">
    <source>
        <dbReference type="Proteomes" id="UP000765509"/>
    </source>
</evidence>
<organism evidence="1 2">
    <name type="scientific">Austropuccinia psidii MF-1</name>
    <dbReference type="NCBI Taxonomy" id="1389203"/>
    <lineage>
        <taxon>Eukaryota</taxon>
        <taxon>Fungi</taxon>
        <taxon>Dikarya</taxon>
        <taxon>Basidiomycota</taxon>
        <taxon>Pucciniomycotina</taxon>
        <taxon>Pucciniomycetes</taxon>
        <taxon>Pucciniales</taxon>
        <taxon>Sphaerophragmiaceae</taxon>
        <taxon>Austropuccinia</taxon>
    </lineage>
</organism>
<name>A0A9Q3HD32_9BASI</name>
<dbReference type="Proteomes" id="UP000765509">
    <property type="component" value="Unassembled WGS sequence"/>
</dbReference>
<reference evidence="1" key="1">
    <citation type="submission" date="2021-03" db="EMBL/GenBank/DDBJ databases">
        <title>Draft genome sequence of rust myrtle Austropuccinia psidii MF-1, a brazilian biotype.</title>
        <authorList>
            <person name="Quecine M.C."/>
            <person name="Pachon D.M.R."/>
            <person name="Bonatelli M.L."/>
            <person name="Correr F.H."/>
            <person name="Franceschini L.M."/>
            <person name="Leite T.F."/>
            <person name="Margarido G.R.A."/>
            <person name="Almeida C.A."/>
            <person name="Ferrarezi J.A."/>
            <person name="Labate C.A."/>
        </authorList>
    </citation>
    <scope>NUCLEOTIDE SEQUENCE</scope>
    <source>
        <strain evidence="1">MF-1</strain>
    </source>
</reference>
<protein>
    <submittedName>
        <fullName evidence="1">Uncharacterized protein</fullName>
    </submittedName>
</protein>
<gene>
    <name evidence="1" type="ORF">O181_040096</name>
</gene>
<dbReference type="EMBL" id="AVOT02015787">
    <property type="protein sequence ID" value="MBW0500381.1"/>
    <property type="molecule type" value="Genomic_DNA"/>
</dbReference>
<dbReference type="AlphaFoldDB" id="A0A9Q3HD32"/>
<comment type="caution">
    <text evidence="1">The sequence shown here is derived from an EMBL/GenBank/DDBJ whole genome shotgun (WGS) entry which is preliminary data.</text>
</comment>
<sequence>MSQPWERNPQLVFYGSFLPEPIYGQLGPGGPKCCLATPTFPGKILHQMASDTISITPFPQTISLIFGLGSFQHSRGLWPLQLYPGTRGQNFGPPGTILVHQFQRTKMSQNLKDGIFSHGPTRIKAWPVAATRGHKPPSEGFTLKIREALPPPCAQSFRGQEWGIYGIIYHYAEFFP</sequence>
<keyword evidence="2" id="KW-1185">Reference proteome</keyword>
<proteinExistence type="predicted"/>